<keyword evidence="5" id="KW-1185">Reference proteome</keyword>
<keyword evidence="2" id="KW-1133">Transmembrane helix</keyword>
<dbReference type="InterPro" id="IPR011646">
    <property type="entry name" value="KAP_P-loop"/>
</dbReference>
<reference evidence="4" key="1">
    <citation type="submission" date="2021-01" db="EMBL/GenBank/DDBJ databases">
        <title>Whole genome shotgun sequence of Cellulomonas chitinilytica NBRC 110799.</title>
        <authorList>
            <person name="Komaki H."/>
            <person name="Tamura T."/>
        </authorList>
    </citation>
    <scope>NUCLEOTIDE SEQUENCE</scope>
    <source>
        <strain evidence="4">NBRC 110799</strain>
    </source>
</reference>
<feature type="compositionally biased region" description="Pro residues" evidence="1">
    <location>
        <begin position="246"/>
        <end position="268"/>
    </location>
</feature>
<name>A0A919P4V7_9CELL</name>
<evidence type="ECO:0000256" key="2">
    <source>
        <dbReference type="SAM" id="Phobius"/>
    </source>
</evidence>
<dbReference type="RefSeq" id="WP_203751607.1">
    <property type="nucleotide sequence ID" value="NZ_BONK01000005.1"/>
</dbReference>
<dbReference type="Proteomes" id="UP000632740">
    <property type="component" value="Unassembled WGS sequence"/>
</dbReference>
<organism evidence="4 5">
    <name type="scientific">Cellulomonas chitinilytica</name>
    <dbReference type="NCBI Taxonomy" id="398759"/>
    <lineage>
        <taxon>Bacteria</taxon>
        <taxon>Bacillati</taxon>
        <taxon>Actinomycetota</taxon>
        <taxon>Actinomycetes</taxon>
        <taxon>Micrococcales</taxon>
        <taxon>Cellulomonadaceae</taxon>
        <taxon>Cellulomonas</taxon>
    </lineage>
</organism>
<accession>A0A919P4V7</accession>
<keyword evidence="2" id="KW-0812">Transmembrane</keyword>
<evidence type="ECO:0000313" key="4">
    <source>
        <dbReference type="EMBL" id="GIG21059.1"/>
    </source>
</evidence>
<protein>
    <recommendedName>
        <fullName evidence="3">KAP NTPase domain-containing protein</fullName>
    </recommendedName>
</protein>
<dbReference type="InterPro" id="IPR043472">
    <property type="entry name" value="Macro_dom-like"/>
</dbReference>
<feature type="domain" description="KAP NTPase" evidence="3">
    <location>
        <begin position="311"/>
        <end position="689"/>
    </location>
</feature>
<dbReference type="InterPro" id="IPR052754">
    <property type="entry name" value="NTPase_KAP_P-loop"/>
</dbReference>
<evidence type="ECO:0000259" key="3">
    <source>
        <dbReference type="Pfam" id="PF07693"/>
    </source>
</evidence>
<dbReference type="SUPFAM" id="SSF52949">
    <property type="entry name" value="Macro domain-like"/>
    <property type="match status" value="1"/>
</dbReference>
<dbReference type="AlphaFoldDB" id="A0A919P4V7"/>
<dbReference type="InterPro" id="IPR027417">
    <property type="entry name" value="P-loop_NTPase"/>
</dbReference>
<gene>
    <name evidence="4" type="ORF">Cch01nite_17830</name>
</gene>
<feature type="transmembrane region" description="Helical" evidence="2">
    <location>
        <begin position="426"/>
        <end position="448"/>
    </location>
</feature>
<dbReference type="SUPFAM" id="SSF52540">
    <property type="entry name" value="P-loop containing nucleoside triphosphate hydrolases"/>
    <property type="match status" value="1"/>
</dbReference>
<evidence type="ECO:0000313" key="5">
    <source>
        <dbReference type="Proteomes" id="UP000632740"/>
    </source>
</evidence>
<feature type="region of interest" description="Disordered" evidence="1">
    <location>
        <begin position="160"/>
        <end position="272"/>
    </location>
</feature>
<dbReference type="PANTHER" id="PTHR22674">
    <property type="entry name" value="NTPASE, KAP FAMILY P-LOOP DOMAIN-CONTAINING 1"/>
    <property type="match status" value="1"/>
</dbReference>
<sequence>MAKKSTQQPVVHLVTGDVLDQRGEMLVIPTSGRGPVGDPWATYLGSIRAVPPTGVLRVGQVVHQEAPTGSTFRHLVYAVIIESPSGSADAAVIEGIAGSIGKLAGGVGVRSVVSPLLGTAVGGPTDDIALSAMRAGFRRTASPDAELIVAVHDPERSDALLAVPGTGEGDGPGVGRDDPAGADDAAETGVGAGSGSISIVRPGHGTAPVAGEPAASGTDGSAANPPDEDGASGAPRELPTDASPAQPVPPAPHAPPGPHAPPSQPAPPVSAAGRTRLVHDQPAGDDELGRMSLAVEVASLVREMGRSHDRPEAFAIHLDAPWGAGKSTLVGFIGRALAEEGPDGDPAWTVVSLDAWRESQLSPAWWAILGHLRRGVAESLDGRARVGFALRRTWRSVRRLWRIWVPPALVLVVLAVLARYTDVAGLVPVVTALVAVVVAVGGLGSRFLSLGSLQGARVHQLLNDNPMEEVVDQIWAIRRASPRPVLLVLDDLDRCNERFTVELLDAVQTLLRSGPEGGDGRPDRSRPPALIVLAVGDGRWLRAAYENAYAVFSDSVSEPGRPLGHLFLDKLFQLRVELPRLDRSQVSRYLSHLLDVPQATGPVDAGALEERIRAAPSDTAGAHSLDERMSTLLSEAQGLGDAERQRLAAVALEARRTDPAREARQRHLLEEYADLLEPNPRATKRFLMAYNVGFAARLTELEPLDPRTLALWTVVATRWPALAEWVRDELPHGDLRPVDVPGHPSLLLREPQVQDVVTSALGGPLDRDAVLRCCGHLVLRETDPSSSHVDGARR</sequence>
<comment type="caution">
    <text evidence="4">The sequence shown here is derived from an EMBL/GenBank/DDBJ whole genome shotgun (WGS) entry which is preliminary data.</text>
</comment>
<dbReference type="PANTHER" id="PTHR22674:SF6">
    <property type="entry name" value="NTPASE KAP FAMILY P-LOOP DOMAIN-CONTAINING PROTEIN 1"/>
    <property type="match status" value="1"/>
</dbReference>
<proteinExistence type="predicted"/>
<keyword evidence="2" id="KW-0472">Membrane</keyword>
<dbReference type="Pfam" id="PF07693">
    <property type="entry name" value="KAP_NTPase"/>
    <property type="match status" value="1"/>
</dbReference>
<feature type="transmembrane region" description="Helical" evidence="2">
    <location>
        <begin position="400"/>
        <end position="420"/>
    </location>
</feature>
<dbReference type="EMBL" id="BONK01000005">
    <property type="protein sequence ID" value="GIG21059.1"/>
    <property type="molecule type" value="Genomic_DNA"/>
</dbReference>
<dbReference type="Gene3D" id="3.40.50.300">
    <property type="entry name" value="P-loop containing nucleotide triphosphate hydrolases"/>
    <property type="match status" value="1"/>
</dbReference>
<evidence type="ECO:0000256" key="1">
    <source>
        <dbReference type="SAM" id="MobiDB-lite"/>
    </source>
</evidence>